<keyword evidence="1" id="KW-0812">Transmembrane</keyword>
<evidence type="ECO:0000256" key="1">
    <source>
        <dbReference type="SAM" id="Phobius"/>
    </source>
</evidence>
<proteinExistence type="predicted"/>
<dbReference type="AlphaFoldDB" id="A0A5S5DDU1"/>
<dbReference type="PANTHER" id="PTHR34219:SF3">
    <property type="entry name" value="BLL7967 PROTEIN"/>
    <property type="match status" value="1"/>
</dbReference>
<sequence length="396" mass="45324">MIRKGLLWLHKWLGIVTGTVVFLVSLSGAIYCFHDELKLLFYPEKYFLNQVGGGQQPKPLTELIRSAESYLPQGERVSRVDIYPARNRTWIFRAMATDEAAVGHWNYYRYYKRVFLDPYTGKLAALEDSRTEFFQLVLQLHMNLLLGKTYGHAAVGYSTAVFVILLLTGIVLWWPKNRKRKTLKRSLWIDTKAKWKRLNYDLHNVLGFYSFFVALVLGVTGLVYSFPGFKKVYVGFFNLVAPGTVRDTSDRQVQGRQVPLLFDDTMDNTLHYLLCKHPDAGIMSVRLRGPESPLIDVQVRMEEKRSGTFKWYYVDRSTGRVEQVIDSGRLTGGEKAGSLNFDLHTGSIGELGTKILACVISLFCASLPITGYILWWNKRKKSVKREGRKKPAGNQQ</sequence>
<keyword evidence="1" id="KW-1133">Transmembrane helix</keyword>
<reference evidence="2 3" key="1">
    <citation type="submission" date="2019-07" db="EMBL/GenBank/DDBJ databases">
        <title>Genomic Encyclopedia of Archaeal and Bacterial Type Strains, Phase II (KMG-II): from individual species to whole genera.</title>
        <authorList>
            <person name="Goeker M."/>
        </authorList>
    </citation>
    <scope>NUCLEOTIDE SEQUENCE [LARGE SCALE GENOMIC DNA]</scope>
    <source>
        <strain evidence="2 3">DSM 18850</strain>
    </source>
</reference>
<dbReference type="InterPro" id="IPR005625">
    <property type="entry name" value="PepSY-ass_TM"/>
</dbReference>
<feature type="transmembrane region" description="Helical" evidence="1">
    <location>
        <begin position="154"/>
        <end position="175"/>
    </location>
</feature>
<organism evidence="2 3">
    <name type="scientific">Sphingobacterium allocomposti</name>
    <dbReference type="NCBI Taxonomy" id="415956"/>
    <lineage>
        <taxon>Bacteria</taxon>
        <taxon>Pseudomonadati</taxon>
        <taxon>Bacteroidota</taxon>
        <taxon>Sphingobacteriia</taxon>
        <taxon>Sphingobacteriales</taxon>
        <taxon>Sphingobacteriaceae</taxon>
        <taxon>Sphingobacterium</taxon>
    </lineage>
</organism>
<comment type="caution">
    <text evidence="2">The sequence shown here is derived from an EMBL/GenBank/DDBJ whole genome shotgun (WGS) entry which is preliminary data.</text>
</comment>
<evidence type="ECO:0000313" key="2">
    <source>
        <dbReference type="EMBL" id="TYP94197.1"/>
    </source>
</evidence>
<dbReference type="RefSeq" id="WP_148909012.1">
    <property type="nucleotide sequence ID" value="NZ_VNHX01000013.1"/>
</dbReference>
<evidence type="ECO:0000313" key="3">
    <source>
        <dbReference type="Proteomes" id="UP000325105"/>
    </source>
</evidence>
<dbReference type="OrthoDB" id="111691at2"/>
<feature type="transmembrane region" description="Helical" evidence="1">
    <location>
        <begin position="351"/>
        <end position="375"/>
    </location>
</feature>
<dbReference type="Pfam" id="PF03929">
    <property type="entry name" value="PepSY_TM"/>
    <property type="match status" value="1"/>
</dbReference>
<accession>A0A5S5DDU1</accession>
<gene>
    <name evidence="2" type="ORF">BC792_11365</name>
</gene>
<feature type="transmembrane region" description="Helical" evidence="1">
    <location>
        <begin position="12"/>
        <end position="31"/>
    </location>
</feature>
<keyword evidence="1" id="KW-0472">Membrane</keyword>
<dbReference type="Proteomes" id="UP000325105">
    <property type="component" value="Unassembled WGS sequence"/>
</dbReference>
<protein>
    <submittedName>
        <fullName evidence="2">Putative iron-regulated membrane protein</fullName>
    </submittedName>
</protein>
<dbReference type="EMBL" id="VNHX01000013">
    <property type="protein sequence ID" value="TYP94197.1"/>
    <property type="molecule type" value="Genomic_DNA"/>
</dbReference>
<feature type="transmembrane region" description="Helical" evidence="1">
    <location>
        <begin position="206"/>
        <end position="226"/>
    </location>
</feature>
<dbReference type="PANTHER" id="PTHR34219">
    <property type="entry name" value="IRON-REGULATED INNER MEMBRANE PROTEIN-RELATED"/>
    <property type="match status" value="1"/>
</dbReference>
<keyword evidence="3" id="KW-1185">Reference proteome</keyword>
<name>A0A5S5DDU1_9SPHI</name>